<evidence type="ECO:0000256" key="2">
    <source>
        <dbReference type="ARBA" id="ARBA00023136"/>
    </source>
</evidence>
<dbReference type="Proteomes" id="UP000005808">
    <property type="component" value="Unassembled WGS sequence"/>
</dbReference>
<dbReference type="SUPFAM" id="SSF74653">
    <property type="entry name" value="TolA/TonB C-terminal domain"/>
    <property type="match status" value="1"/>
</dbReference>
<name>H1S6C6_9BURK</name>
<dbReference type="AlphaFoldDB" id="H1S6C6"/>
<gene>
    <name evidence="6" type="ORF">OR16_17192</name>
</gene>
<proteinExistence type="predicted"/>
<organism evidence="6 7">
    <name type="scientific">Cupriavidus basilensis OR16</name>
    <dbReference type="NCBI Taxonomy" id="1127483"/>
    <lineage>
        <taxon>Bacteria</taxon>
        <taxon>Pseudomonadati</taxon>
        <taxon>Pseudomonadota</taxon>
        <taxon>Betaproteobacteria</taxon>
        <taxon>Burkholderiales</taxon>
        <taxon>Burkholderiaceae</taxon>
        <taxon>Cupriavidus</taxon>
    </lineage>
</organism>
<keyword evidence="1" id="KW-0813">Transport</keyword>
<sequence length="239" mass="24903">MASLVASPGARALVAYMAVLALCLACQQIRAQQPASGAAVEMAFDLPAQPLKQALAQYDAQTSLSVFFSSELAAGRTSTAVHGTFSPENALRKMLEGTGLNVQAAAADAFVLVPAPRYADTAVAQPSASAARQYEGAVQSQVYQALCARTALALGEYRLALYVQLNAAGHVQHVRLLDTTGDKARDAAIIETVERVDVGQPPGDPAKAFVLLVKPVRCDAAAARAGSCRPPSAGRRADR</sequence>
<evidence type="ECO:0000313" key="7">
    <source>
        <dbReference type="Proteomes" id="UP000005808"/>
    </source>
</evidence>
<protein>
    <recommendedName>
        <fullName evidence="5">Secretin/TonB short N-terminal domain-containing protein</fullName>
    </recommendedName>
</protein>
<evidence type="ECO:0000313" key="6">
    <source>
        <dbReference type="EMBL" id="EHP41950.1"/>
    </source>
</evidence>
<reference evidence="6 7" key="1">
    <citation type="journal article" date="2012" name="J. Bacteriol.">
        <title>De Novo Genome Project of Cupriavidus basilensis OR16.</title>
        <authorList>
            <person name="Cserhati M."/>
            <person name="Kriszt B."/>
            <person name="Szoboszlay S."/>
            <person name="Toth A."/>
            <person name="Szabo I."/>
            <person name="Tancsics A."/>
            <person name="Nagy I."/>
            <person name="Horvath B."/>
            <person name="Nagy I."/>
            <person name="Kukolya J."/>
        </authorList>
    </citation>
    <scope>NUCLEOTIDE SEQUENCE [LARGE SCALE GENOMIC DNA]</scope>
    <source>
        <strain evidence="6 7">OR16</strain>
    </source>
</reference>
<keyword evidence="2" id="KW-0472">Membrane</keyword>
<dbReference type="GO" id="GO:0019867">
    <property type="term" value="C:outer membrane"/>
    <property type="evidence" value="ECO:0007669"/>
    <property type="project" value="InterPro"/>
</dbReference>
<dbReference type="Pfam" id="PF07660">
    <property type="entry name" value="STN"/>
    <property type="match status" value="1"/>
</dbReference>
<dbReference type="RefSeq" id="WP_006158970.1">
    <property type="nucleotide sequence ID" value="NZ_AHJE01000042.1"/>
</dbReference>
<feature type="chain" id="PRO_5003553573" description="Secretin/TonB short N-terminal domain-containing protein" evidence="4">
    <location>
        <begin position="32"/>
        <end position="239"/>
    </location>
</feature>
<evidence type="ECO:0000256" key="4">
    <source>
        <dbReference type="SAM" id="SignalP"/>
    </source>
</evidence>
<dbReference type="Gene3D" id="3.30.1150.10">
    <property type="match status" value="1"/>
</dbReference>
<dbReference type="PATRIC" id="fig|1127483.3.peg.3453"/>
<dbReference type="InterPro" id="IPR011662">
    <property type="entry name" value="Secretin/TonB_short_N"/>
</dbReference>
<feature type="domain" description="Secretin/TonB short N-terminal" evidence="5">
    <location>
        <begin position="64"/>
        <end position="115"/>
    </location>
</feature>
<dbReference type="EMBL" id="AHJE01000042">
    <property type="protein sequence ID" value="EHP41950.1"/>
    <property type="molecule type" value="Genomic_DNA"/>
</dbReference>
<feature type="signal peptide" evidence="4">
    <location>
        <begin position="1"/>
        <end position="31"/>
    </location>
</feature>
<comment type="caution">
    <text evidence="6">The sequence shown here is derived from an EMBL/GenBank/DDBJ whole genome shotgun (WGS) entry which is preliminary data.</text>
</comment>
<evidence type="ECO:0000256" key="3">
    <source>
        <dbReference type="ARBA" id="ARBA00023237"/>
    </source>
</evidence>
<dbReference type="Gene3D" id="3.55.50.30">
    <property type="match status" value="1"/>
</dbReference>
<keyword evidence="4" id="KW-0732">Signal</keyword>
<keyword evidence="3" id="KW-0998">Cell outer membrane</keyword>
<dbReference type="OrthoDB" id="8858530at2"/>
<dbReference type="SMART" id="SM00965">
    <property type="entry name" value="STN"/>
    <property type="match status" value="1"/>
</dbReference>
<evidence type="ECO:0000259" key="5">
    <source>
        <dbReference type="SMART" id="SM00965"/>
    </source>
</evidence>
<evidence type="ECO:0000256" key="1">
    <source>
        <dbReference type="ARBA" id="ARBA00022448"/>
    </source>
</evidence>
<accession>H1S6C6</accession>